<dbReference type="EMBL" id="SGWX01000001">
    <property type="protein sequence ID" value="RZS60191.1"/>
    <property type="molecule type" value="Genomic_DNA"/>
</dbReference>
<organism evidence="2 3">
    <name type="scientific">Xylanimonas ulmi</name>
    <dbReference type="NCBI Taxonomy" id="228973"/>
    <lineage>
        <taxon>Bacteria</taxon>
        <taxon>Bacillati</taxon>
        <taxon>Actinomycetota</taxon>
        <taxon>Actinomycetes</taxon>
        <taxon>Micrococcales</taxon>
        <taxon>Promicromonosporaceae</taxon>
        <taxon>Xylanimonas</taxon>
    </lineage>
</organism>
<gene>
    <name evidence="2" type="ORF">EV386_0440</name>
</gene>
<proteinExistence type="predicted"/>
<feature type="transmembrane region" description="Helical" evidence="1">
    <location>
        <begin position="132"/>
        <end position="153"/>
    </location>
</feature>
<evidence type="ECO:0000313" key="3">
    <source>
        <dbReference type="Proteomes" id="UP000293852"/>
    </source>
</evidence>
<keyword evidence="1" id="KW-0812">Transmembrane</keyword>
<feature type="transmembrane region" description="Helical" evidence="1">
    <location>
        <begin position="82"/>
        <end position="102"/>
    </location>
</feature>
<sequence>MSLFLVAIIPGLIAVAGPVALIGVILWLVSQRAPDDGGGAPARTARRHELLVSTLAGVAAVAVAFVLLAQPVRWPAWAPAPGVIQALTPLAIAVVFALVRGLGELTWPRPRGAVRTAPLTRRSPRSLAGARLTGVVLTGALLAVGLVVTGVTADSTGRAFTSRPVTLPDAGVVSGANGPYPGWPYGAPMLVGLALVAVATWLALTAITRRRPLAGVPAAHDDAVRRTSCDRLLAGVQLCLGLAVAGTAWFAGHAIAARGRGFEVDGRLVEDDLLTAIGVTIIVAGVVVALVSAVVALLAVGSRRVQAADRPTGGRVLA</sequence>
<feature type="transmembrane region" description="Helical" evidence="1">
    <location>
        <begin position="232"/>
        <end position="256"/>
    </location>
</feature>
<feature type="transmembrane region" description="Helical" evidence="1">
    <location>
        <begin position="276"/>
        <end position="300"/>
    </location>
</feature>
<dbReference type="OrthoDB" id="5197533at2"/>
<keyword evidence="1" id="KW-1133">Transmembrane helix</keyword>
<dbReference type="RefSeq" id="WP_130411899.1">
    <property type="nucleotide sequence ID" value="NZ_SGWX01000001.1"/>
</dbReference>
<protein>
    <submittedName>
        <fullName evidence="2">Uncharacterized protein</fullName>
    </submittedName>
</protein>
<feature type="transmembrane region" description="Helical" evidence="1">
    <location>
        <begin position="185"/>
        <end position="204"/>
    </location>
</feature>
<dbReference type="AlphaFoldDB" id="A0A4Q7LZG3"/>
<feature type="transmembrane region" description="Helical" evidence="1">
    <location>
        <begin position="50"/>
        <end position="70"/>
    </location>
</feature>
<accession>A0A4Q7LZG3</accession>
<evidence type="ECO:0000256" key="1">
    <source>
        <dbReference type="SAM" id="Phobius"/>
    </source>
</evidence>
<reference evidence="2 3" key="1">
    <citation type="submission" date="2019-02" db="EMBL/GenBank/DDBJ databases">
        <title>Sequencing the genomes of 1000 actinobacteria strains.</title>
        <authorList>
            <person name="Klenk H.-P."/>
        </authorList>
    </citation>
    <scope>NUCLEOTIDE SEQUENCE [LARGE SCALE GENOMIC DNA]</scope>
    <source>
        <strain evidence="2 3">DSM 16932</strain>
    </source>
</reference>
<evidence type="ECO:0000313" key="2">
    <source>
        <dbReference type="EMBL" id="RZS60191.1"/>
    </source>
</evidence>
<comment type="caution">
    <text evidence="2">The sequence shown here is derived from an EMBL/GenBank/DDBJ whole genome shotgun (WGS) entry which is preliminary data.</text>
</comment>
<dbReference type="Proteomes" id="UP000293852">
    <property type="component" value="Unassembled WGS sequence"/>
</dbReference>
<name>A0A4Q7LZG3_9MICO</name>
<feature type="transmembrane region" description="Helical" evidence="1">
    <location>
        <begin position="6"/>
        <end position="29"/>
    </location>
</feature>
<keyword evidence="1" id="KW-0472">Membrane</keyword>
<keyword evidence="3" id="KW-1185">Reference proteome</keyword>